<keyword evidence="3" id="KW-1185">Reference proteome</keyword>
<reference evidence="2 3" key="1">
    <citation type="submission" date="2023-03" db="EMBL/GenBank/DDBJ databases">
        <title>High-quality genome of Scylla paramamosain provides insights in environmental adaptation.</title>
        <authorList>
            <person name="Zhang L."/>
        </authorList>
    </citation>
    <scope>NUCLEOTIDE SEQUENCE [LARGE SCALE GENOMIC DNA]</scope>
    <source>
        <strain evidence="2">LZ_2023a</strain>
        <tissue evidence="2">Muscle</tissue>
    </source>
</reference>
<evidence type="ECO:0000256" key="1">
    <source>
        <dbReference type="SAM" id="MobiDB-lite"/>
    </source>
</evidence>
<evidence type="ECO:0000313" key="3">
    <source>
        <dbReference type="Proteomes" id="UP001487740"/>
    </source>
</evidence>
<dbReference type="AlphaFoldDB" id="A0AAW0TWZ5"/>
<sequence length="277" mass="31375">MGWEPGEVSPYGGKLWSLRTRRHGNRHWRRRARQPQKPAPPRFAKMDMPEEEPPEYADLASEEDEEEEEEEEEFDEEAYLEAQRKALEEEQLMEALALLETLTQLPEKSSLKWTPHHKTLATSFLREAAEVILCCYLVRIGGKARLAVSLNLPVSPVGVVWYFLKLDTEKHITASNFKRCVCYGTVDSDDPHEMNHFLLEVYQAVLLAVPAAPPVFGHYRELAGLPCLINLVGGQMVQHVGAATDKPMVYLPPEVLALPDDPEQLPLATGHWTPCQD</sequence>
<protein>
    <submittedName>
        <fullName evidence="2">Uncharacterized protein</fullName>
    </submittedName>
</protein>
<gene>
    <name evidence="2" type="ORF">O3P69_017593</name>
</gene>
<name>A0AAW0TWZ5_SCYPA</name>
<evidence type="ECO:0000313" key="2">
    <source>
        <dbReference type="EMBL" id="KAK8392071.1"/>
    </source>
</evidence>
<feature type="compositionally biased region" description="Basic residues" evidence="1">
    <location>
        <begin position="22"/>
        <end position="34"/>
    </location>
</feature>
<proteinExistence type="predicted"/>
<feature type="compositionally biased region" description="Acidic residues" evidence="1">
    <location>
        <begin position="49"/>
        <end position="74"/>
    </location>
</feature>
<organism evidence="2 3">
    <name type="scientific">Scylla paramamosain</name>
    <name type="common">Mud crab</name>
    <dbReference type="NCBI Taxonomy" id="85552"/>
    <lineage>
        <taxon>Eukaryota</taxon>
        <taxon>Metazoa</taxon>
        <taxon>Ecdysozoa</taxon>
        <taxon>Arthropoda</taxon>
        <taxon>Crustacea</taxon>
        <taxon>Multicrustacea</taxon>
        <taxon>Malacostraca</taxon>
        <taxon>Eumalacostraca</taxon>
        <taxon>Eucarida</taxon>
        <taxon>Decapoda</taxon>
        <taxon>Pleocyemata</taxon>
        <taxon>Brachyura</taxon>
        <taxon>Eubrachyura</taxon>
        <taxon>Portunoidea</taxon>
        <taxon>Portunidae</taxon>
        <taxon>Portuninae</taxon>
        <taxon>Scylla</taxon>
    </lineage>
</organism>
<dbReference type="Proteomes" id="UP001487740">
    <property type="component" value="Unassembled WGS sequence"/>
</dbReference>
<dbReference type="EMBL" id="JARAKH010000023">
    <property type="protein sequence ID" value="KAK8392071.1"/>
    <property type="molecule type" value="Genomic_DNA"/>
</dbReference>
<comment type="caution">
    <text evidence="2">The sequence shown here is derived from an EMBL/GenBank/DDBJ whole genome shotgun (WGS) entry which is preliminary data.</text>
</comment>
<feature type="region of interest" description="Disordered" evidence="1">
    <location>
        <begin position="22"/>
        <end position="74"/>
    </location>
</feature>
<accession>A0AAW0TWZ5</accession>